<evidence type="ECO:0000313" key="1">
    <source>
        <dbReference type="EMBL" id="CAH0724103.1"/>
    </source>
</evidence>
<dbReference type="OrthoDB" id="7486164at2759"/>
<feature type="non-terminal residue" evidence="1">
    <location>
        <position position="291"/>
    </location>
</feature>
<dbReference type="EMBL" id="OV170224">
    <property type="protein sequence ID" value="CAH0724103.1"/>
    <property type="molecule type" value="Genomic_DNA"/>
</dbReference>
<proteinExistence type="predicted"/>
<keyword evidence="2" id="KW-1185">Reference proteome</keyword>
<dbReference type="AlphaFoldDB" id="A0A8J9VLC4"/>
<name>A0A8J9VLC4_9NEOP</name>
<gene>
    <name evidence="1" type="ORF">BINO364_LOCUS9857</name>
</gene>
<sequence length="291" mass="31462">MADTAARALKLKVLPTNVQLKGFGGIATPAVGHVEFDLYVDKVKIHTTAVTTNTDLGDIVLLIGQQVINDNTVSLTVTRTGAELCTTEYGNDINSINTIEEASSFKVQVDANIEVPVGDSLVKVFVEGAPPGELCTKPRQHSIGAEHYAVASTLLRGGDGYLRVCNIGEVPLKWKKGETVTRAELCNVCGEVSANLLFMRGDEITECSSIHIGGVPLDQINVGNISKTEKTRLIELLDSHSDCFASSPHELGCTNLGEMHIKTTTDKPINRKPYRLAHSERKIVADKIEEI</sequence>
<protein>
    <submittedName>
        <fullName evidence="1">Uncharacterized protein</fullName>
    </submittedName>
</protein>
<reference evidence="1" key="1">
    <citation type="submission" date="2021-12" db="EMBL/GenBank/DDBJ databases">
        <authorList>
            <person name="Martin H S."/>
        </authorList>
    </citation>
    <scope>NUCLEOTIDE SEQUENCE</scope>
</reference>
<dbReference type="Proteomes" id="UP000838878">
    <property type="component" value="Chromosome 4"/>
</dbReference>
<organism evidence="1 2">
    <name type="scientific">Brenthis ino</name>
    <name type="common">lesser marbled fritillary</name>
    <dbReference type="NCBI Taxonomy" id="405034"/>
    <lineage>
        <taxon>Eukaryota</taxon>
        <taxon>Metazoa</taxon>
        <taxon>Ecdysozoa</taxon>
        <taxon>Arthropoda</taxon>
        <taxon>Hexapoda</taxon>
        <taxon>Insecta</taxon>
        <taxon>Pterygota</taxon>
        <taxon>Neoptera</taxon>
        <taxon>Endopterygota</taxon>
        <taxon>Lepidoptera</taxon>
        <taxon>Glossata</taxon>
        <taxon>Ditrysia</taxon>
        <taxon>Papilionoidea</taxon>
        <taxon>Nymphalidae</taxon>
        <taxon>Heliconiinae</taxon>
        <taxon>Argynnini</taxon>
        <taxon>Brenthis</taxon>
    </lineage>
</organism>
<accession>A0A8J9VLC4</accession>
<evidence type="ECO:0000313" key="2">
    <source>
        <dbReference type="Proteomes" id="UP000838878"/>
    </source>
</evidence>